<organism evidence="2">
    <name type="scientific">Oryza glumipatula</name>
    <dbReference type="NCBI Taxonomy" id="40148"/>
    <lineage>
        <taxon>Eukaryota</taxon>
        <taxon>Viridiplantae</taxon>
        <taxon>Streptophyta</taxon>
        <taxon>Embryophyta</taxon>
        <taxon>Tracheophyta</taxon>
        <taxon>Spermatophyta</taxon>
        <taxon>Magnoliopsida</taxon>
        <taxon>Liliopsida</taxon>
        <taxon>Poales</taxon>
        <taxon>Poaceae</taxon>
        <taxon>BOP clade</taxon>
        <taxon>Oryzoideae</taxon>
        <taxon>Oryzeae</taxon>
        <taxon>Oryzinae</taxon>
        <taxon>Oryza</taxon>
    </lineage>
</organism>
<dbReference type="HOGENOM" id="CLU_1646345_0_0_1"/>
<dbReference type="Proteomes" id="UP000026961">
    <property type="component" value="Chromosome 7"/>
</dbReference>
<reference evidence="2" key="2">
    <citation type="submission" date="2018-05" db="EMBL/GenBank/DDBJ databases">
        <title>OgluRS3 (Oryza glumaepatula Reference Sequence Version 3).</title>
        <authorList>
            <person name="Zhang J."/>
            <person name="Kudrna D."/>
            <person name="Lee S."/>
            <person name="Talag J."/>
            <person name="Welchert J."/>
            <person name="Wing R.A."/>
        </authorList>
    </citation>
    <scope>NUCLEOTIDE SEQUENCE [LARGE SCALE GENOMIC DNA]</scope>
</reference>
<sequence length="161" mass="17808">MTACEHVRRVARSRDHRHGVLGYTPKRLNLLCPSLRRRPRPRFLRLIRRRSTYADVAASSSSSRSSSTSAPPAPEADPPTRRRAVLCRLSPQARQQWHRSTSSLDVAMNSVAVLGDGEGEIMCIATSVFACLLIRRPPLSPSRGTEGILDGGHWPCSKGRD</sequence>
<name>A0A0E0AGH9_9ORYZ</name>
<evidence type="ECO:0000256" key="1">
    <source>
        <dbReference type="SAM" id="MobiDB-lite"/>
    </source>
</evidence>
<dbReference type="AlphaFoldDB" id="A0A0E0AGH9"/>
<proteinExistence type="predicted"/>
<keyword evidence="3" id="KW-1185">Reference proteome</keyword>
<evidence type="ECO:0000313" key="3">
    <source>
        <dbReference type="Proteomes" id="UP000026961"/>
    </source>
</evidence>
<feature type="region of interest" description="Disordered" evidence="1">
    <location>
        <begin position="55"/>
        <end position="83"/>
    </location>
</feature>
<reference evidence="2" key="1">
    <citation type="submission" date="2015-04" db="UniProtKB">
        <authorList>
            <consortium name="EnsemblPlants"/>
        </authorList>
    </citation>
    <scope>IDENTIFICATION</scope>
</reference>
<feature type="compositionally biased region" description="Low complexity" evidence="1">
    <location>
        <begin position="57"/>
        <end position="70"/>
    </location>
</feature>
<dbReference type="Gramene" id="OGLUM07G04640.1">
    <property type="protein sequence ID" value="OGLUM07G04640.1"/>
    <property type="gene ID" value="OGLUM07G04640"/>
</dbReference>
<protein>
    <submittedName>
        <fullName evidence="2">Uncharacterized protein</fullName>
    </submittedName>
</protein>
<evidence type="ECO:0000313" key="2">
    <source>
        <dbReference type="EnsemblPlants" id="OGLUM07G04640.1"/>
    </source>
</evidence>
<dbReference type="EnsemblPlants" id="OGLUM07G04640.1">
    <property type="protein sequence ID" value="OGLUM07G04640.1"/>
    <property type="gene ID" value="OGLUM07G04640"/>
</dbReference>
<accession>A0A0E0AGH9</accession>